<protein>
    <submittedName>
        <fullName evidence="1">Uncharacterized protein</fullName>
    </submittedName>
</protein>
<organism evidence="1">
    <name type="scientific">Amphimedon queenslandica</name>
    <name type="common">Sponge</name>
    <dbReference type="NCBI Taxonomy" id="400682"/>
    <lineage>
        <taxon>Eukaryota</taxon>
        <taxon>Metazoa</taxon>
        <taxon>Porifera</taxon>
        <taxon>Demospongiae</taxon>
        <taxon>Heteroscleromorpha</taxon>
        <taxon>Haplosclerida</taxon>
        <taxon>Niphatidae</taxon>
        <taxon>Amphimedon</taxon>
    </lineage>
</organism>
<sequence length="201" mass="23394">MGKRLSDGNQCCYIWKSHQNPGRGLKRSTMPMTEAKIKVQLDEACTSVESFKQEVNGITKEKDARVEITELRATVVELKKAAQGDATGDVEDQLVETQWRLEESERESEVAIVRAKDTIRKELHQILKQELQSLYYLIQLFRDKVEQMQQLVETTGDGACRRPTAMRFSETINMFNREDVDDKGTFLRWLRKLKRIAELYY</sequence>
<dbReference type="EnsemblMetazoa" id="Aqu2.1.24759_001">
    <property type="protein sequence ID" value="Aqu2.1.24759_001"/>
    <property type="gene ID" value="Aqu2.1.24759"/>
</dbReference>
<reference evidence="1" key="1">
    <citation type="submission" date="2017-05" db="UniProtKB">
        <authorList>
            <consortium name="EnsemblMetazoa"/>
        </authorList>
    </citation>
    <scope>IDENTIFICATION</scope>
</reference>
<evidence type="ECO:0000313" key="1">
    <source>
        <dbReference type="EnsemblMetazoa" id="Aqu2.1.24759_001"/>
    </source>
</evidence>
<dbReference type="InParanoid" id="A0A1X7UBA5"/>
<name>A0A1X7UBA5_AMPQE</name>
<proteinExistence type="predicted"/>
<accession>A0A1X7UBA5</accession>
<dbReference type="AlphaFoldDB" id="A0A1X7UBA5"/>